<reference evidence="1 2" key="1">
    <citation type="submission" date="2018-10" db="EMBL/GenBank/DDBJ databases">
        <authorList>
            <person name="Ekblom R."/>
            <person name="Jareborg N."/>
        </authorList>
    </citation>
    <scope>NUCLEOTIDE SEQUENCE [LARGE SCALE GENOMIC DNA]</scope>
    <source>
        <tissue evidence="1">Muscle</tissue>
    </source>
</reference>
<feature type="non-terminal residue" evidence="1">
    <location>
        <position position="1"/>
    </location>
</feature>
<name>A0A9X9LME1_GULGU</name>
<dbReference type="EMBL" id="CYRY02007732">
    <property type="protein sequence ID" value="VCW76674.1"/>
    <property type="molecule type" value="Genomic_DNA"/>
</dbReference>
<evidence type="ECO:0000313" key="1">
    <source>
        <dbReference type="EMBL" id="VCW76674.1"/>
    </source>
</evidence>
<comment type="caution">
    <text evidence="1">The sequence shown here is derived from an EMBL/GenBank/DDBJ whole genome shotgun (WGS) entry which is preliminary data.</text>
</comment>
<sequence length="85" mass="9621">SPGRQEIQEGTRWVEWGSLPAGKQVNLRKNAGRGEGKRGSQPSHLTTKVLQFLRERNTQPEKKFGDLWFEKLTPGEQEFVSDSPA</sequence>
<keyword evidence="2" id="KW-1185">Reference proteome</keyword>
<proteinExistence type="predicted"/>
<gene>
    <name evidence="1" type="ORF">BN2614_LOCUS2</name>
</gene>
<evidence type="ECO:0000313" key="2">
    <source>
        <dbReference type="Proteomes" id="UP000269945"/>
    </source>
</evidence>
<dbReference type="Proteomes" id="UP000269945">
    <property type="component" value="Unassembled WGS sequence"/>
</dbReference>
<dbReference type="AlphaFoldDB" id="A0A9X9LME1"/>
<protein>
    <submittedName>
        <fullName evidence="1">Uncharacterized protein</fullName>
    </submittedName>
</protein>
<organism evidence="1 2">
    <name type="scientific">Gulo gulo</name>
    <name type="common">Wolverine</name>
    <name type="synonym">Gluton</name>
    <dbReference type="NCBI Taxonomy" id="48420"/>
    <lineage>
        <taxon>Eukaryota</taxon>
        <taxon>Metazoa</taxon>
        <taxon>Chordata</taxon>
        <taxon>Craniata</taxon>
        <taxon>Vertebrata</taxon>
        <taxon>Euteleostomi</taxon>
        <taxon>Mammalia</taxon>
        <taxon>Eutheria</taxon>
        <taxon>Laurasiatheria</taxon>
        <taxon>Carnivora</taxon>
        <taxon>Caniformia</taxon>
        <taxon>Musteloidea</taxon>
        <taxon>Mustelidae</taxon>
        <taxon>Guloninae</taxon>
        <taxon>Gulo</taxon>
    </lineage>
</organism>
<accession>A0A9X9LME1</accession>